<feature type="transmembrane region" description="Helical" evidence="3">
    <location>
        <begin position="68"/>
        <end position="95"/>
    </location>
</feature>
<dbReference type="EMBL" id="JAARPY010000008">
    <property type="protein sequence ID" value="MBC1399047.1"/>
    <property type="molecule type" value="Genomic_DNA"/>
</dbReference>
<dbReference type="PANTHER" id="PTHR12526:SF629">
    <property type="entry name" value="TEICHURONIC ACID BIOSYNTHESIS GLYCOSYLTRANSFERASE TUAH-RELATED"/>
    <property type="match status" value="1"/>
</dbReference>
<proteinExistence type="predicted"/>
<dbReference type="InterPro" id="IPR001296">
    <property type="entry name" value="Glyco_trans_1"/>
</dbReference>
<evidence type="ECO:0000256" key="1">
    <source>
        <dbReference type="ARBA" id="ARBA00022676"/>
    </source>
</evidence>
<organism evidence="5 6">
    <name type="scientific">Listeria fleischmannii</name>
    <dbReference type="NCBI Taxonomy" id="1069827"/>
    <lineage>
        <taxon>Bacteria</taxon>
        <taxon>Bacillati</taxon>
        <taxon>Bacillota</taxon>
        <taxon>Bacilli</taxon>
        <taxon>Bacillales</taxon>
        <taxon>Listeriaceae</taxon>
        <taxon>Listeria</taxon>
    </lineage>
</organism>
<dbReference type="RefSeq" id="WP_185338647.1">
    <property type="nucleotide sequence ID" value="NZ_JAARPY010000008.1"/>
</dbReference>
<sequence length="410" mass="47348">MKKRVTMFLWNGFTNDARVLRECTALLDAGYSVQLIALKNEQPAIQIESENFRLHRVNHQLIPFQKTVLCLIGIMMIMFTPILGALFFVFLLILFKTKLYYLVRNLILIGKMTTRGMIMRTDIYHANDLNTLLQAVLCSKVKRKKLIFDSHEINTSRSGYDSPVYRVFERLFIRYPDCVIHENDTRAKYFRRVYGFSPEVIYNYPFLQKNTQKIDLHNQLQIDETEPILLYQGGLQIGRGLENLLAAVPLFKKGTVVLIGDGKLKLTLKKAAQQAGLMHRVKFIEKVPVEELPLYTRNAYLGFQLLNNTCFNHFTAASNKLFEYMMAGVPVISCSFPEMKKVIHASKTGILVDSSDSVSIANAVNYLLENPGLRSEMSERSLKAREIYNWEKEKIKFLNIYQKLSEDEEK</sequence>
<accession>A0A841YG50</accession>
<keyword evidence="2 5" id="KW-0808">Transferase</keyword>
<protein>
    <submittedName>
        <fullName evidence="5">Glycosyltransferase family 4 protein</fullName>
    </submittedName>
</protein>
<dbReference type="Gene3D" id="3.40.50.2000">
    <property type="entry name" value="Glycogen Phosphorylase B"/>
    <property type="match status" value="2"/>
</dbReference>
<keyword evidence="3" id="KW-0812">Transmembrane</keyword>
<keyword evidence="3" id="KW-1133">Transmembrane helix</keyword>
<gene>
    <name evidence="5" type="ORF">HB844_09225</name>
</gene>
<evidence type="ECO:0000313" key="5">
    <source>
        <dbReference type="EMBL" id="MBC1399047.1"/>
    </source>
</evidence>
<keyword evidence="1" id="KW-0328">Glycosyltransferase</keyword>
<dbReference type="SUPFAM" id="SSF53756">
    <property type="entry name" value="UDP-Glycosyltransferase/glycogen phosphorylase"/>
    <property type="match status" value="1"/>
</dbReference>
<comment type="caution">
    <text evidence="5">The sequence shown here is derived from an EMBL/GenBank/DDBJ whole genome shotgun (WGS) entry which is preliminary data.</text>
</comment>
<reference evidence="5 6" key="1">
    <citation type="submission" date="2020-03" db="EMBL/GenBank/DDBJ databases">
        <title>Soil Listeria distribution.</title>
        <authorList>
            <person name="Liao J."/>
            <person name="Wiedmann M."/>
        </authorList>
    </citation>
    <scope>NUCLEOTIDE SEQUENCE [LARGE SCALE GENOMIC DNA]</scope>
    <source>
        <strain evidence="5 6">FSL L7-1645</strain>
    </source>
</reference>
<dbReference type="AlphaFoldDB" id="A0A841YG50"/>
<dbReference type="Pfam" id="PF00534">
    <property type="entry name" value="Glycos_transf_1"/>
    <property type="match status" value="1"/>
</dbReference>
<dbReference type="GO" id="GO:0016757">
    <property type="term" value="F:glycosyltransferase activity"/>
    <property type="evidence" value="ECO:0007669"/>
    <property type="project" value="UniProtKB-KW"/>
</dbReference>
<evidence type="ECO:0000259" key="4">
    <source>
        <dbReference type="Pfam" id="PF00534"/>
    </source>
</evidence>
<evidence type="ECO:0000256" key="3">
    <source>
        <dbReference type="SAM" id="Phobius"/>
    </source>
</evidence>
<feature type="domain" description="Glycosyl transferase family 1" evidence="4">
    <location>
        <begin position="215"/>
        <end position="381"/>
    </location>
</feature>
<name>A0A841YG50_9LIST</name>
<dbReference type="PANTHER" id="PTHR12526">
    <property type="entry name" value="GLYCOSYLTRANSFERASE"/>
    <property type="match status" value="1"/>
</dbReference>
<keyword evidence="3" id="KW-0472">Membrane</keyword>
<evidence type="ECO:0000256" key="2">
    <source>
        <dbReference type="ARBA" id="ARBA00022679"/>
    </source>
</evidence>
<evidence type="ECO:0000313" key="6">
    <source>
        <dbReference type="Proteomes" id="UP000571128"/>
    </source>
</evidence>
<dbReference type="Proteomes" id="UP000571128">
    <property type="component" value="Unassembled WGS sequence"/>
</dbReference>